<gene>
    <name evidence="2" type="ORF">CNR35_00062</name>
</gene>
<reference evidence="3" key="1">
    <citation type="submission" date="2017-09" db="EMBL/GenBank/DDBJ databases">
        <authorList>
            <person name="Djurhuus A.M."/>
            <person name="Carstens A.B."/>
            <person name="Hansen L.H."/>
        </authorList>
    </citation>
    <scope>NUCLEOTIDE SEQUENCE [LARGE SCALE GENOMIC DNA]</scope>
</reference>
<feature type="domain" description="DUF4326" evidence="1">
    <location>
        <begin position="9"/>
        <end position="92"/>
    </location>
</feature>
<name>A0A2H4P7L5_9CAUD</name>
<dbReference type="Pfam" id="PF14216">
    <property type="entry name" value="DUF4326"/>
    <property type="match status" value="1"/>
</dbReference>
<dbReference type="InterPro" id="IPR025475">
    <property type="entry name" value="DUF4326"/>
</dbReference>
<proteinExistence type="predicted"/>
<keyword evidence="3" id="KW-1185">Reference proteome</keyword>
<evidence type="ECO:0000259" key="1">
    <source>
        <dbReference type="Pfam" id="PF14216"/>
    </source>
</evidence>
<protein>
    <recommendedName>
        <fullName evidence="1">DUF4326 domain-containing protein</fullName>
    </recommendedName>
</protein>
<organism evidence="2 3">
    <name type="scientific">Pseudomonas phage inbricus</name>
    <dbReference type="NCBI Taxonomy" id="2048976"/>
    <lineage>
        <taxon>Viruses</taxon>
        <taxon>Duplodnaviria</taxon>
        <taxon>Heunggongvirae</taxon>
        <taxon>Uroviricota</taxon>
        <taxon>Caudoviricetes</taxon>
        <taxon>Schitoviridae</taxon>
        <taxon>Rothmandenesvirinae</taxon>
        <taxon>Inbricusvirus</taxon>
        <taxon>Inbricusvirus inbricus</taxon>
    </lineage>
</organism>
<dbReference type="EMBL" id="MG018928">
    <property type="protein sequence ID" value="ATW58158.1"/>
    <property type="molecule type" value="Genomic_DNA"/>
</dbReference>
<sequence length="100" mass="11388">MIQISNKYKITPAKGDVYIGRGSPLGNPYVIGKHGNRVEVILKYAEWIKQQILEDNREVCEALNEILERHRSGDSVRLVCFCAPQKCHGEVIRDLIHMKG</sequence>
<accession>A0A2H4P7L5</accession>
<evidence type="ECO:0000313" key="2">
    <source>
        <dbReference type="EMBL" id="ATW58158.1"/>
    </source>
</evidence>
<dbReference type="Proteomes" id="UP000240688">
    <property type="component" value="Segment"/>
</dbReference>
<evidence type="ECO:0000313" key="3">
    <source>
        <dbReference type="Proteomes" id="UP000240688"/>
    </source>
</evidence>